<comment type="caution">
    <text evidence="4">The sequence shown here is derived from an EMBL/GenBank/DDBJ whole genome shotgun (WGS) entry which is preliminary data.</text>
</comment>
<comment type="similarity">
    <text evidence="1">Belongs to the fungal fucose-specific lectin family.</text>
</comment>
<name>A0AAE0DG02_9LECA</name>
<reference evidence="4" key="1">
    <citation type="submission" date="2022-11" db="EMBL/GenBank/DDBJ databases">
        <title>Chromosomal genome sequence assembly and mating type (MAT) locus characterization of the leprose asexual lichenized fungus Lepraria neglecta (Nyl.) Erichsen.</title>
        <authorList>
            <person name="Allen J.L."/>
            <person name="Pfeffer B."/>
        </authorList>
    </citation>
    <scope>NUCLEOTIDE SEQUENCE</scope>
    <source>
        <strain evidence="4">Allen 5258</strain>
    </source>
</reference>
<evidence type="ECO:0000313" key="4">
    <source>
        <dbReference type="EMBL" id="KAK3169257.1"/>
    </source>
</evidence>
<evidence type="ECO:0000256" key="2">
    <source>
        <dbReference type="SAM" id="MobiDB-lite"/>
    </source>
</evidence>
<protein>
    <recommendedName>
        <fullName evidence="6">Fucose-specific lectin</fullName>
    </recommendedName>
</protein>
<dbReference type="AlphaFoldDB" id="A0AAE0DG02"/>
<sequence>MATLGEKKMQRLTGSYAPEVNMDSSYRVELPERNSSYMDHHSEGGTSPMSNGLASPGLGSILSAESEGKETYRTFGIRNSTEKEMVRPPVVGDDKEVAHPPRERRKKPWLFFIIGAIACLVIGLAVGLGVGLTRKSSSTAAPAPHSTAPSSGGITSANPSHLSTIGAFNGSGIALASESFGSGGYGSIVMYFQHHTGQIRQAQLGSDGNWKGGDVTQIVAADAKNGTPIAAVAYARNDTAAWHIFYISVNNTIQEVINSNTTNVWAPGPINSMNLQAMDDPNVGLEACWYGSFYSDAAYKHSPVPGQTTTSTGNSSDQTVGIHLWYATNSTSFNSVGWTYGDTTWTQQQTFDGYNGHGGVGCYSWGPGSDTYVFFINLQNEVNILWKDLNTTMGGNNTHPINVWTKSDVTIPVFQNSSMGYTNYLYAQNPDLSISGFNVSWAAENTSIPTSETFTINGADGLAGTHLSVTALPNSSGGNSLLAFYQTNGTDITEFVRDLDVGQWTSTSVPIPNS</sequence>
<feature type="region of interest" description="Disordered" evidence="2">
    <location>
        <begin position="31"/>
        <end position="60"/>
    </location>
</feature>
<feature type="compositionally biased region" description="Polar residues" evidence="2">
    <location>
        <begin position="44"/>
        <end position="53"/>
    </location>
</feature>
<dbReference type="InterPro" id="IPR012475">
    <property type="entry name" value="Fungal_lectin"/>
</dbReference>
<dbReference type="Proteomes" id="UP001276659">
    <property type="component" value="Unassembled WGS sequence"/>
</dbReference>
<gene>
    <name evidence="4" type="ORF">OEA41_008640</name>
</gene>
<dbReference type="Gene3D" id="2.120.10.70">
    <property type="entry name" value="Fucose-specific lectin"/>
    <property type="match status" value="1"/>
</dbReference>
<dbReference type="SUPFAM" id="SSF89372">
    <property type="entry name" value="Fucose-specific lectin"/>
    <property type="match status" value="1"/>
</dbReference>
<feature type="compositionally biased region" description="Low complexity" evidence="2">
    <location>
        <begin position="136"/>
        <end position="151"/>
    </location>
</feature>
<accession>A0AAE0DG02</accession>
<keyword evidence="3" id="KW-0472">Membrane</keyword>
<feature type="transmembrane region" description="Helical" evidence="3">
    <location>
        <begin position="109"/>
        <end position="132"/>
    </location>
</feature>
<keyword evidence="3" id="KW-0812">Transmembrane</keyword>
<dbReference type="Pfam" id="PF07938">
    <property type="entry name" value="Fungal_lectin"/>
    <property type="match status" value="1"/>
</dbReference>
<organism evidence="4 5">
    <name type="scientific">Lepraria neglecta</name>
    <dbReference type="NCBI Taxonomy" id="209136"/>
    <lineage>
        <taxon>Eukaryota</taxon>
        <taxon>Fungi</taxon>
        <taxon>Dikarya</taxon>
        <taxon>Ascomycota</taxon>
        <taxon>Pezizomycotina</taxon>
        <taxon>Lecanoromycetes</taxon>
        <taxon>OSLEUM clade</taxon>
        <taxon>Lecanoromycetidae</taxon>
        <taxon>Lecanorales</taxon>
        <taxon>Lecanorineae</taxon>
        <taxon>Stereocaulaceae</taxon>
        <taxon>Lepraria</taxon>
    </lineage>
</organism>
<evidence type="ECO:0000256" key="3">
    <source>
        <dbReference type="SAM" id="Phobius"/>
    </source>
</evidence>
<evidence type="ECO:0000256" key="1">
    <source>
        <dbReference type="ARBA" id="ARBA00009042"/>
    </source>
</evidence>
<evidence type="ECO:0000313" key="5">
    <source>
        <dbReference type="Proteomes" id="UP001276659"/>
    </source>
</evidence>
<feature type="region of interest" description="Disordered" evidence="2">
    <location>
        <begin position="135"/>
        <end position="156"/>
    </location>
</feature>
<evidence type="ECO:0008006" key="6">
    <source>
        <dbReference type="Google" id="ProtNLM"/>
    </source>
</evidence>
<dbReference type="EMBL" id="JASNWA010000009">
    <property type="protein sequence ID" value="KAK3169257.1"/>
    <property type="molecule type" value="Genomic_DNA"/>
</dbReference>
<keyword evidence="3" id="KW-1133">Transmembrane helix</keyword>
<proteinExistence type="inferred from homology"/>
<keyword evidence="5" id="KW-1185">Reference proteome</keyword>